<evidence type="ECO:0000313" key="3">
    <source>
        <dbReference type="Proteomes" id="UP000027318"/>
    </source>
</evidence>
<dbReference type="OrthoDB" id="9784707at2"/>
<dbReference type="EMBL" id="JMSZ01000016">
    <property type="protein sequence ID" value="KDE40455.1"/>
    <property type="molecule type" value="Genomic_DNA"/>
</dbReference>
<dbReference type="GO" id="GO:0008999">
    <property type="term" value="F:protein-N-terminal-alanine acetyltransferase activity"/>
    <property type="evidence" value="ECO:0007669"/>
    <property type="project" value="TreeGrafter"/>
</dbReference>
<dbReference type="PANTHER" id="PTHR43441">
    <property type="entry name" value="RIBOSOMAL-PROTEIN-SERINE ACETYLTRANSFERASE"/>
    <property type="match status" value="1"/>
</dbReference>
<dbReference type="InterPro" id="IPR016181">
    <property type="entry name" value="Acyl_CoA_acyltransferase"/>
</dbReference>
<organism evidence="2 3">
    <name type="scientific">Nitrincola lacisaponensis</name>
    <dbReference type="NCBI Taxonomy" id="267850"/>
    <lineage>
        <taxon>Bacteria</taxon>
        <taxon>Pseudomonadati</taxon>
        <taxon>Pseudomonadota</taxon>
        <taxon>Gammaproteobacteria</taxon>
        <taxon>Oceanospirillales</taxon>
        <taxon>Oceanospirillaceae</taxon>
        <taxon>Nitrincola</taxon>
    </lineage>
</organism>
<evidence type="ECO:0000259" key="1">
    <source>
        <dbReference type="PROSITE" id="PS51186"/>
    </source>
</evidence>
<dbReference type="GO" id="GO:0005737">
    <property type="term" value="C:cytoplasm"/>
    <property type="evidence" value="ECO:0007669"/>
    <property type="project" value="TreeGrafter"/>
</dbReference>
<feature type="domain" description="N-acetyltransferase" evidence="1">
    <location>
        <begin position="1"/>
        <end position="158"/>
    </location>
</feature>
<name>A0A063Y5R5_9GAMM</name>
<dbReference type="InterPro" id="IPR051908">
    <property type="entry name" value="Ribosomal_N-acetyltransferase"/>
</dbReference>
<dbReference type="RefSeq" id="WP_051632578.1">
    <property type="nucleotide sequence ID" value="NZ_JMSZ01000016.1"/>
</dbReference>
<accession>A0A063Y5R5</accession>
<evidence type="ECO:0000313" key="2">
    <source>
        <dbReference type="EMBL" id="KDE40455.1"/>
    </source>
</evidence>
<dbReference type="SUPFAM" id="SSF55729">
    <property type="entry name" value="Acyl-CoA N-acyltransferases (Nat)"/>
    <property type="match status" value="1"/>
</dbReference>
<proteinExistence type="predicted"/>
<dbReference type="AlphaFoldDB" id="A0A063Y5R5"/>
<dbReference type="GO" id="GO:1990189">
    <property type="term" value="F:protein N-terminal-serine acetyltransferase activity"/>
    <property type="evidence" value="ECO:0007669"/>
    <property type="project" value="TreeGrafter"/>
</dbReference>
<dbReference type="PROSITE" id="PS51186">
    <property type="entry name" value="GNAT"/>
    <property type="match status" value="1"/>
</dbReference>
<dbReference type="CDD" id="cd04301">
    <property type="entry name" value="NAT_SF"/>
    <property type="match status" value="1"/>
</dbReference>
<dbReference type="PANTHER" id="PTHR43441:SF12">
    <property type="entry name" value="RIBOSOMAL N-ACETYLTRANSFERASE YDAF-RELATED"/>
    <property type="match status" value="1"/>
</dbReference>
<reference evidence="2 3" key="1">
    <citation type="journal article" date="2005" name="Int. J. Syst. Evol. Microbiol.">
        <title>Nitrincola lacisaponensis gen. nov., sp. nov., a novel alkaliphilic bacterium isolated from an alkaline, saline lake.</title>
        <authorList>
            <person name="Dimitriu P.A."/>
            <person name="Shukla S.K."/>
            <person name="Conradt J."/>
            <person name="Marquez M.C."/>
            <person name="Ventosa A."/>
            <person name="Maglia A."/>
            <person name="Peyton B.M."/>
            <person name="Pinkart H.C."/>
            <person name="Mormile M.R."/>
        </authorList>
    </citation>
    <scope>NUCLEOTIDE SEQUENCE [LARGE SCALE GENOMIC DNA]</scope>
    <source>
        <strain evidence="2 3">4CA</strain>
    </source>
</reference>
<protein>
    <submittedName>
        <fullName evidence="2">Ribosomal-protein-L7p-serine acetyltransferase</fullName>
    </submittedName>
</protein>
<dbReference type="Pfam" id="PF13302">
    <property type="entry name" value="Acetyltransf_3"/>
    <property type="match status" value="1"/>
</dbReference>
<dbReference type="STRING" id="267850.ADINL_1047"/>
<gene>
    <name evidence="2" type="ORF">ADINL_1047</name>
</gene>
<dbReference type="Gene3D" id="3.40.630.30">
    <property type="match status" value="1"/>
</dbReference>
<dbReference type="InterPro" id="IPR000182">
    <property type="entry name" value="GNAT_dom"/>
</dbReference>
<comment type="caution">
    <text evidence="2">The sequence shown here is derived from an EMBL/GenBank/DDBJ whole genome shotgun (WGS) entry which is preliminary data.</text>
</comment>
<sequence length="183" mass="21336">MELRRITAHEAEDLFALIDSNRSYLREWLPWLDEHCSVEDTVRFLHNIAQHFEQQYAFHLGLYVNGQIVGMLSIHHLDWRNRKASLGYWIGSEFQGQGWMTEACKTLMAFCFDDLNLHRLELHCAEHNLSSRKVAERLGFALEGVMHEVEWLYDHWVDHAVYAILSSNFRSGSSCQDAAAILE</sequence>
<keyword evidence="3" id="KW-1185">Reference proteome</keyword>
<dbReference type="Proteomes" id="UP000027318">
    <property type="component" value="Unassembled WGS sequence"/>
</dbReference>
<keyword evidence="2" id="KW-0808">Transferase</keyword>